<organism evidence="2 3">
    <name type="scientific">Aduncisulcus paluster</name>
    <dbReference type="NCBI Taxonomy" id="2918883"/>
    <lineage>
        <taxon>Eukaryota</taxon>
        <taxon>Metamonada</taxon>
        <taxon>Carpediemonas-like organisms</taxon>
        <taxon>Aduncisulcus</taxon>
    </lineage>
</organism>
<evidence type="ECO:0000259" key="1">
    <source>
        <dbReference type="Pfam" id="PF20030"/>
    </source>
</evidence>
<reference evidence="2" key="1">
    <citation type="submission" date="2022-03" db="EMBL/GenBank/DDBJ databases">
        <title>Draft genome sequence of Aduncisulcus paluster, a free-living microaerophilic Fornicata.</title>
        <authorList>
            <person name="Yuyama I."/>
            <person name="Kume K."/>
            <person name="Tamura T."/>
            <person name="Inagaki Y."/>
            <person name="Hashimoto T."/>
        </authorList>
    </citation>
    <scope>NUCLEOTIDE SEQUENCE</scope>
    <source>
        <strain evidence="2">NY0171</strain>
    </source>
</reference>
<feature type="non-terminal residue" evidence="2">
    <location>
        <position position="231"/>
    </location>
</feature>
<dbReference type="EMBL" id="BQXS01010433">
    <property type="protein sequence ID" value="GKT33721.1"/>
    <property type="molecule type" value="Genomic_DNA"/>
</dbReference>
<comment type="caution">
    <text evidence="2">The sequence shown here is derived from an EMBL/GenBank/DDBJ whole genome shotgun (WGS) entry which is preliminary data.</text>
</comment>
<dbReference type="PANTHER" id="PTHR32204:SF0">
    <property type="entry name" value="ATPASE RAVA"/>
    <property type="match status" value="1"/>
</dbReference>
<dbReference type="Proteomes" id="UP001057375">
    <property type="component" value="Unassembled WGS sequence"/>
</dbReference>
<dbReference type="InterPro" id="IPR027417">
    <property type="entry name" value="P-loop_NTPase"/>
</dbReference>
<proteinExistence type="predicted"/>
<dbReference type="InterPro" id="IPR045427">
    <property type="entry name" value="MoxR"/>
</dbReference>
<protein>
    <submittedName>
        <fullName evidence="2">AAA family ATPase</fullName>
    </submittedName>
</protein>
<accession>A0ABQ5KP49</accession>
<gene>
    <name evidence="2" type="ORF">ADUPG1_007492</name>
</gene>
<dbReference type="PANTHER" id="PTHR32204">
    <property type="entry name" value="ATPASE RAVA"/>
    <property type="match status" value="1"/>
</dbReference>
<dbReference type="Gene3D" id="3.40.50.300">
    <property type="entry name" value="P-loop containing nucleotide triphosphate hydrolases"/>
    <property type="match status" value="1"/>
</dbReference>
<dbReference type="SUPFAM" id="SSF52540">
    <property type="entry name" value="P-loop containing nucleoside triphosphate hydrolases"/>
    <property type="match status" value="1"/>
</dbReference>
<sequence>MISGTNMIALGPPGIAKSAVLREVVDLIEFNGHEGTPYFHVQMGSDVSPNHVFGAPDIEYFKKHGIIKRHYEGFLPDAIIAFCSEFYRVNDQVANSGLLTILNEGEFKNGVETIQTKLRFFMADTNFFPKQADDLDVEESDLKLQALHDRFLSRVLVKPVSDPSNKIKMILMDDGFSAQIKLPLSDLIQVQDTLYEVELGEDMASMMVQIATTLQDKHHIFISPRRLKLSR</sequence>
<evidence type="ECO:0000313" key="3">
    <source>
        <dbReference type="Proteomes" id="UP001057375"/>
    </source>
</evidence>
<dbReference type="InterPro" id="IPR050513">
    <property type="entry name" value="RavA_ATPases"/>
</dbReference>
<keyword evidence="3" id="KW-1185">Reference proteome</keyword>
<name>A0ABQ5KP49_9EUKA</name>
<dbReference type="Pfam" id="PF20030">
    <property type="entry name" value="bpMoxR"/>
    <property type="match status" value="1"/>
</dbReference>
<evidence type="ECO:0000313" key="2">
    <source>
        <dbReference type="EMBL" id="GKT33721.1"/>
    </source>
</evidence>
<feature type="domain" description="MoxR" evidence="1">
    <location>
        <begin position="2"/>
        <end position="172"/>
    </location>
</feature>